<gene>
    <name evidence="2" type="ORF">K7C98_20895</name>
</gene>
<comment type="caution">
    <text evidence="2">The sequence shown here is derived from an EMBL/GenBank/DDBJ whole genome shotgun (WGS) entry which is preliminary data.</text>
</comment>
<keyword evidence="3" id="KW-1185">Reference proteome</keyword>
<evidence type="ECO:0000256" key="1">
    <source>
        <dbReference type="SAM" id="MobiDB-lite"/>
    </source>
</evidence>
<dbReference type="Proteomes" id="UP001139031">
    <property type="component" value="Unassembled WGS sequence"/>
</dbReference>
<organism evidence="2 3">
    <name type="scientific">Nannocystis pusilla</name>
    <dbReference type="NCBI Taxonomy" id="889268"/>
    <lineage>
        <taxon>Bacteria</taxon>
        <taxon>Pseudomonadati</taxon>
        <taxon>Myxococcota</taxon>
        <taxon>Polyangia</taxon>
        <taxon>Nannocystales</taxon>
        <taxon>Nannocystaceae</taxon>
        <taxon>Nannocystis</taxon>
    </lineage>
</organism>
<reference evidence="2" key="1">
    <citation type="submission" date="2021-08" db="EMBL/GenBank/DDBJ databases">
        <authorList>
            <person name="Stevens D.C."/>
        </authorList>
    </citation>
    <scope>NUCLEOTIDE SEQUENCE</scope>
    <source>
        <strain evidence="2">DSM 53165</strain>
    </source>
</reference>
<evidence type="ECO:0000313" key="3">
    <source>
        <dbReference type="Proteomes" id="UP001139031"/>
    </source>
</evidence>
<protein>
    <submittedName>
        <fullName evidence="2">Uncharacterized protein</fullName>
    </submittedName>
</protein>
<evidence type="ECO:0000313" key="2">
    <source>
        <dbReference type="EMBL" id="MBZ5711706.1"/>
    </source>
</evidence>
<name>A0ABS7TUG1_9BACT</name>
<feature type="compositionally biased region" description="Low complexity" evidence="1">
    <location>
        <begin position="195"/>
        <end position="217"/>
    </location>
</feature>
<dbReference type="RefSeq" id="WP_224193467.1">
    <property type="nucleotide sequence ID" value="NZ_JAIRAU010000027.1"/>
</dbReference>
<dbReference type="EMBL" id="JAIRAU010000027">
    <property type="protein sequence ID" value="MBZ5711706.1"/>
    <property type="molecule type" value="Genomic_DNA"/>
</dbReference>
<sequence length="415" mass="42933">MFAVMKHFDLMIGIDVHTCWPPPDPKPNGPAPYLTIMFLHGLQPLTPMMAPTCLTLSGMTMQRGTDIGPGIPHIGPPSKLTPLDILLSSSVSYFGPSAYTVEGVSVAAALTLVIGVNANCWTVGPVPTGRVLCPTTHFTGMTLMDILFGVVSYAADVVMEQVTGAATAVVKKRVVGPISKKLSTKLASKTAAKTAGKASANAGSTAAGKAAAPTLGGHRPPGFTPGKPAGPRPAGGPQLGGHRPPGFTPANPSGPRPAGGPQPGGHRPPGFTPANPSGPRPAGGPQPGGHRPPGFTPANPSGPRPAGGPQLGAQRPPPWQPARPSQPNKPPANVWQPGKPSTQQRPQARPTLGSHRPPPEKHLTPLEYYRQTGYDALLEMLASMPLSIPHQMAMELLPLTGIEEFGAPPEQQEES</sequence>
<feature type="region of interest" description="Disordered" evidence="1">
    <location>
        <begin position="195"/>
        <end position="364"/>
    </location>
</feature>
<proteinExistence type="predicted"/>
<accession>A0ABS7TUG1</accession>